<keyword evidence="3" id="KW-1185">Reference proteome</keyword>
<organism evidence="2 3">
    <name type="scientific">Streptomyces tremellae</name>
    <dbReference type="NCBI Taxonomy" id="1124239"/>
    <lineage>
        <taxon>Bacteria</taxon>
        <taxon>Bacillati</taxon>
        <taxon>Actinomycetota</taxon>
        <taxon>Actinomycetes</taxon>
        <taxon>Kitasatosporales</taxon>
        <taxon>Streptomycetaceae</taxon>
        <taxon>Streptomyces</taxon>
    </lineage>
</organism>
<evidence type="ECO:0000313" key="3">
    <source>
        <dbReference type="Proteomes" id="UP001499884"/>
    </source>
</evidence>
<gene>
    <name evidence="2" type="ORF">GCM10023082_24750</name>
</gene>
<sequence>MIDLSLPPAGVELLRVRHLSLRETAPPVPTHDEEQEMNRIWEDVTQANPLLFDGPVVGCVGWEWEEPHDLTLTWARTTYRFHGLRQVPGAPSLPAVFASVVQPDEDGRILVGRMASSTASPGRWQLPGGAVEPPAEDEVLDVPVLHGHAARELAEETGLGTGPGELRLWRVTRRLNGDVGFLFAAPGLPAALVRERYAELAASETAAGRDPELAEIAFVGSLAELEALGGTYAEFVEPVVRHCAGTPPRLDA</sequence>
<evidence type="ECO:0000259" key="1">
    <source>
        <dbReference type="PROSITE" id="PS51462"/>
    </source>
</evidence>
<dbReference type="RefSeq" id="WP_345645304.1">
    <property type="nucleotide sequence ID" value="NZ_BAABEP010000013.1"/>
</dbReference>
<feature type="domain" description="Nudix hydrolase" evidence="1">
    <location>
        <begin position="91"/>
        <end position="242"/>
    </location>
</feature>
<proteinExistence type="predicted"/>
<dbReference type="InterPro" id="IPR000086">
    <property type="entry name" value="NUDIX_hydrolase_dom"/>
</dbReference>
<name>A0ABP7EXF7_9ACTN</name>
<dbReference type="Pfam" id="PF00293">
    <property type="entry name" value="NUDIX"/>
    <property type="match status" value="1"/>
</dbReference>
<evidence type="ECO:0000313" key="2">
    <source>
        <dbReference type="EMBL" id="GAA3725805.1"/>
    </source>
</evidence>
<dbReference type="Gene3D" id="3.90.79.10">
    <property type="entry name" value="Nucleoside Triphosphate Pyrophosphohydrolase"/>
    <property type="match status" value="1"/>
</dbReference>
<reference evidence="3" key="1">
    <citation type="journal article" date="2019" name="Int. J. Syst. Evol. Microbiol.">
        <title>The Global Catalogue of Microorganisms (GCM) 10K type strain sequencing project: providing services to taxonomists for standard genome sequencing and annotation.</title>
        <authorList>
            <consortium name="The Broad Institute Genomics Platform"/>
            <consortium name="The Broad Institute Genome Sequencing Center for Infectious Disease"/>
            <person name="Wu L."/>
            <person name="Ma J."/>
        </authorList>
    </citation>
    <scope>NUCLEOTIDE SEQUENCE [LARGE SCALE GENOMIC DNA]</scope>
    <source>
        <strain evidence="3">JCM 30846</strain>
    </source>
</reference>
<dbReference type="SUPFAM" id="SSF55811">
    <property type="entry name" value="Nudix"/>
    <property type="match status" value="1"/>
</dbReference>
<dbReference type="EMBL" id="BAABEP010000013">
    <property type="protein sequence ID" value="GAA3725805.1"/>
    <property type="molecule type" value="Genomic_DNA"/>
</dbReference>
<dbReference type="InterPro" id="IPR015797">
    <property type="entry name" value="NUDIX_hydrolase-like_dom_sf"/>
</dbReference>
<comment type="caution">
    <text evidence="2">The sequence shown here is derived from an EMBL/GenBank/DDBJ whole genome shotgun (WGS) entry which is preliminary data.</text>
</comment>
<protein>
    <recommendedName>
        <fullName evidence="1">Nudix hydrolase domain-containing protein</fullName>
    </recommendedName>
</protein>
<dbReference type="Proteomes" id="UP001499884">
    <property type="component" value="Unassembled WGS sequence"/>
</dbReference>
<accession>A0ABP7EXF7</accession>
<dbReference type="PROSITE" id="PS51462">
    <property type="entry name" value="NUDIX"/>
    <property type="match status" value="1"/>
</dbReference>